<dbReference type="Proteomes" id="UP000019364">
    <property type="component" value="Unassembled WGS sequence"/>
</dbReference>
<protein>
    <submittedName>
        <fullName evidence="1">Uncharacterized protein</fullName>
    </submittedName>
</protein>
<dbReference type="EMBL" id="BAVZ01000042">
    <property type="protein sequence ID" value="GAF10864.1"/>
    <property type="molecule type" value="Genomic_DNA"/>
</dbReference>
<evidence type="ECO:0000313" key="1">
    <source>
        <dbReference type="EMBL" id="GAF10864.1"/>
    </source>
</evidence>
<dbReference type="RefSeq" id="WP_156327255.1">
    <property type="nucleotide sequence ID" value="NZ_BAVZ01000042.1"/>
</dbReference>
<proteinExistence type="predicted"/>
<comment type="caution">
    <text evidence="1">The sequence shown here is derived from an EMBL/GenBank/DDBJ whole genome shotgun (WGS) entry which is preliminary data.</text>
</comment>
<keyword evidence="2" id="KW-1185">Reference proteome</keyword>
<evidence type="ECO:0000313" key="2">
    <source>
        <dbReference type="Proteomes" id="UP000019364"/>
    </source>
</evidence>
<accession>W7Z8T0</accession>
<dbReference type="STRING" id="1236976.JCM16418_5092"/>
<reference evidence="1 2" key="1">
    <citation type="journal article" date="2014" name="Genome Announc.">
        <title>Draft Genome Sequence of Paenibacillus pini JCM 16418T, Isolated from the Rhizosphere of Pine Tree.</title>
        <authorList>
            <person name="Yuki M."/>
            <person name="Oshima K."/>
            <person name="Suda W."/>
            <person name="Oshida Y."/>
            <person name="Kitamura K."/>
            <person name="Iida Y."/>
            <person name="Hattori M."/>
            <person name="Ohkuma M."/>
        </authorList>
    </citation>
    <scope>NUCLEOTIDE SEQUENCE [LARGE SCALE GENOMIC DNA]</scope>
    <source>
        <strain evidence="1 2">JCM 16418</strain>
    </source>
</reference>
<gene>
    <name evidence="1" type="ORF">JCM16418_5092</name>
</gene>
<name>W7Z8T0_9BACL</name>
<sequence>MDSVIKKIRLEEDELGKPYIYIAWNEQEEQVITPESVLRPEVVVENDDNSNT</sequence>
<dbReference type="AlphaFoldDB" id="W7Z8T0"/>
<organism evidence="1 2">
    <name type="scientific">Paenibacillus pini JCM 16418</name>
    <dbReference type="NCBI Taxonomy" id="1236976"/>
    <lineage>
        <taxon>Bacteria</taxon>
        <taxon>Bacillati</taxon>
        <taxon>Bacillota</taxon>
        <taxon>Bacilli</taxon>
        <taxon>Bacillales</taxon>
        <taxon>Paenibacillaceae</taxon>
        <taxon>Paenibacillus</taxon>
    </lineage>
</organism>